<evidence type="ECO:0000259" key="1">
    <source>
        <dbReference type="Pfam" id="PF07883"/>
    </source>
</evidence>
<name>A0A248TKB8_9BACI</name>
<dbReference type="GeneID" id="97217330"/>
<proteinExistence type="predicted"/>
<dbReference type="InterPro" id="IPR013096">
    <property type="entry name" value="Cupin_2"/>
</dbReference>
<evidence type="ECO:0000313" key="2">
    <source>
        <dbReference type="EMBL" id="ASV68668.1"/>
    </source>
</evidence>
<dbReference type="Gene3D" id="2.60.120.10">
    <property type="entry name" value="Jelly Rolls"/>
    <property type="match status" value="1"/>
</dbReference>
<dbReference type="AlphaFoldDB" id="A0A248TKB8"/>
<accession>A0A248TKB8</accession>
<dbReference type="CDD" id="cd02226">
    <property type="entry name" value="cupin_YdbB-like"/>
    <property type="match status" value="1"/>
</dbReference>
<dbReference type="EMBL" id="CP022983">
    <property type="protein sequence ID" value="ASV68668.1"/>
    <property type="molecule type" value="Genomic_DNA"/>
</dbReference>
<dbReference type="RefSeq" id="WP_095372238.1">
    <property type="nucleotide sequence ID" value="NZ_CANMJM010000001.1"/>
</dbReference>
<protein>
    <submittedName>
        <fullName evidence="2">Cupin</fullName>
    </submittedName>
</protein>
<dbReference type="Pfam" id="PF07883">
    <property type="entry name" value="Cupin_2"/>
    <property type="match status" value="1"/>
</dbReference>
<organism evidence="2 3">
    <name type="scientific">Cytobacillus kochii</name>
    <dbReference type="NCBI Taxonomy" id="859143"/>
    <lineage>
        <taxon>Bacteria</taxon>
        <taxon>Bacillati</taxon>
        <taxon>Bacillota</taxon>
        <taxon>Bacilli</taxon>
        <taxon>Bacillales</taxon>
        <taxon>Bacillaceae</taxon>
        <taxon>Cytobacillus</taxon>
    </lineage>
</organism>
<evidence type="ECO:0000313" key="3">
    <source>
        <dbReference type="Proteomes" id="UP000215137"/>
    </source>
</evidence>
<dbReference type="InterPro" id="IPR011051">
    <property type="entry name" value="RmlC_Cupin_sf"/>
</dbReference>
<sequence>MNNQPINIQEKLTKFHTFWSPKVVAEMNNYQLKVAKFSGEFVWHKHDDTDEVFLVVKGELTIRMREEDVVLKNGDLFVVPQGVEHCPYAKEECHVILIEPKGVINTGEVKSSLTAENDVWI</sequence>
<dbReference type="PANTHER" id="PTHR36114:SF1">
    <property type="entry name" value="16.7 KDA PROTEIN IN WHIE LOCUS"/>
    <property type="match status" value="1"/>
</dbReference>
<dbReference type="InterPro" id="IPR052044">
    <property type="entry name" value="PKS_Associated_Protein"/>
</dbReference>
<feature type="domain" description="Cupin type-2" evidence="1">
    <location>
        <begin position="40"/>
        <end position="97"/>
    </location>
</feature>
<dbReference type="PANTHER" id="PTHR36114">
    <property type="entry name" value="16.7 KDA PROTEIN IN WHIE LOCUS"/>
    <property type="match status" value="1"/>
</dbReference>
<dbReference type="Proteomes" id="UP000215137">
    <property type="component" value="Chromosome"/>
</dbReference>
<dbReference type="KEGG" id="bko:CKF48_16075"/>
<gene>
    <name evidence="2" type="ORF">CKF48_16075</name>
</gene>
<dbReference type="InterPro" id="IPR014710">
    <property type="entry name" value="RmlC-like_jellyroll"/>
</dbReference>
<keyword evidence="3" id="KW-1185">Reference proteome</keyword>
<dbReference type="OrthoDB" id="9794183at2"/>
<dbReference type="SUPFAM" id="SSF51182">
    <property type="entry name" value="RmlC-like cupins"/>
    <property type="match status" value="1"/>
</dbReference>
<reference evidence="2 3" key="1">
    <citation type="submission" date="2017-08" db="EMBL/GenBank/DDBJ databases">
        <title>Complete Genome Sequence of Bacillus kochii Oregon-R-modENCODE STRAIN BDGP4, isolated from Drosophila melanogaster gut.</title>
        <authorList>
            <person name="Wan K.H."/>
            <person name="Yu C."/>
            <person name="Park S."/>
            <person name="Hammonds A.S."/>
            <person name="Booth B.W."/>
            <person name="Celniker S.E."/>
        </authorList>
    </citation>
    <scope>NUCLEOTIDE SEQUENCE [LARGE SCALE GENOMIC DNA]</scope>
    <source>
        <strain evidence="2 3">BDGP4</strain>
    </source>
</reference>